<feature type="region of interest" description="Disordered" evidence="1">
    <location>
        <begin position="49"/>
        <end position="148"/>
    </location>
</feature>
<accession>A0A6A6RAN5</accession>
<feature type="compositionally biased region" description="Acidic residues" evidence="1">
    <location>
        <begin position="436"/>
        <end position="450"/>
    </location>
</feature>
<protein>
    <submittedName>
        <fullName evidence="2">Uncharacterized protein</fullName>
    </submittedName>
</protein>
<reference evidence="2" key="1">
    <citation type="journal article" date="2020" name="Stud. Mycol.">
        <title>101 Dothideomycetes genomes: a test case for predicting lifestyles and emergence of pathogens.</title>
        <authorList>
            <person name="Haridas S."/>
            <person name="Albert R."/>
            <person name="Binder M."/>
            <person name="Bloem J."/>
            <person name="Labutti K."/>
            <person name="Salamov A."/>
            <person name="Andreopoulos B."/>
            <person name="Baker S."/>
            <person name="Barry K."/>
            <person name="Bills G."/>
            <person name="Bluhm B."/>
            <person name="Cannon C."/>
            <person name="Castanera R."/>
            <person name="Culley D."/>
            <person name="Daum C."/>
            <person name="Ezra D."/>
            <person name="Gonzalez J."/>
            <person name="Henrissat B."/>
            <person name="Kuo A."/>
            <person name="Liang C."/>
            <person name="Lipzen A."/>
            <person name="Lutzoni F."/>
            <person name="Magnuson J."/>
            <person name="Mondo S."/>
            <person name="Nolan M."/>
            <person name="Ohm R."/>
            <person name="Pangilinan J."/>
            <person name="Park H.-J."/>
            <person name="Ramirez L."/>
            <person name="Alfaro M."/>
            <person name="Sun H."/>
            <person name="Tritt A."/>
            <person name="Yoshinaga Y."/>
            <person name="Zwiers L.-H."/>
            <person name="Turgeon B."/>
            <person name="Goodwin S."/>
            <person name="Spatafora J."/>
            <person name="Crous P."/>
            <person name="Grigoriev I."/>
        </authorList>
    </citation>
    <scope>NUCLEOTIDE SEQUENCE</scope>
    <source>
        <strain evidence="2">CBS 269.34</strain>
    </source>
</reference>
<feature type="compositionally biased region" description="Acidic residues" evidence="1">
    <location>
        <begin position="461"/>
        <end position="471"/>
    </location>
</feature>
<name>A0A6A6RAN5_9PEZI</name>
<feature type="compositionally biased region" description="Basic and acidic residues" evidence="1">
    <location>
        <begin position="50"/>
        <end position="76"/>
    </location>
</feature>
<dbReference type="OrthoDB" id="10434080at2759"/>
<feature type="compositionally biased region" description="Low complexity" evidence="1">
    <location>
        <begin position="451"/>
        <end position="460"/>
    </location>
</feature>
<dbReference type="EMBL" id="MU004182">
    <property type="protein sequence ID" value="KAF2501858.1"/>
    <property type="molecule type" value="Genomic_DNA"/>
</dbReference>
<feature type="compositionally biased region" description="Basic residues" evidence="1">
    <location>
        <begin position="181"/>
        <end position="193"/>
    </location>
</feature>
<proteinExistence type="predicted"/>
<dbReference type="Proteomes" id="UP000799750">
    <property type="component" value="Unassembled WGS sequence"/>
</dbReference>
<dbReference type="AlphaFoldDB" id="A0A6A6RAN5"/>
<evidence type="ECO:0000313" key="3">
    <source>
        <dbReference type="Proteomes" id="UP000799750"/>
    </source>
</evidence>
<feature type="compositionally biased region" description="Low complexity" evidence="1">
    <location>
        <begin position="166"/>
        <end position="180"/>
    </location>
</feature>
<evidence type="ECO:0000313" key="2">
    <source>
        <dbReference type="EMBL" id="KAF2501858.1"/>
    </source>
</evidence>
<gene>
    <name evidence="2" type="ORF">BU16DRAFT_534486</name>
</gene>
<feature type="region of interest" description="Disordered" evidence="1">
    <location>
        <begin position="536"/>
        <end position="565"/>
    </location>
</feature>
<feature type="compositionally biased region" description="Pro residues" evidence="1">
    <location>
        <begin position="337"/>
        <end position="346"/>
    </location>
</feature>
<sequence length="565" mass="62706">MGSQVGDGLYSDPSQIIKASLPDVPSDLALSRYNIPTTYTTLHDVLASTRAEHSQTPRSIRHDSHQPLSDADKLDDYEQLSEAVVQKGQNRSASNDEDDSYLEINLNGLSTDSTDASTTSEYVRRGRSKQRTPKSGESAQVDGACHSGNIMTNRVQNVLDNLTPTGCSGSEPSDSESSPCGHKRKKPRPSRKHQQPDHPCHPAKVITTGVQDVLDNLTSEGCSGSDYWESEDEDYHLVRKPHRDSHEIYALRNTEESPQSYPSIPPEPSLKPLLFDQSTIPSYPLDGNIKRHVRARTYPLRTHPEHQLTASDHENHQTTTTRRTARRFTSFNNLPAPKFPPNPPKPTTRIEVHPHAHPQGHLSALLPLPHRRPSNPPPPLNPAQDAFYHALKSKLWDLARELETLQPGEQAANEAPEAPSPDLDDDEVSVVFKLDLDDEDAERDAGDGDVDTNTSNSGSDSGEEEEEDTDSENTIRRQPLPRAERRKGGTLRRISRPRADGHESSDAGTGSESLCGSDVEELVDWVRAKPALECLQRRRSEGRGRQRARERAASLRERLLRAGPD</sequence>
<feature type="region of interest" description="Disordered" evidence="1">
    <location>
        <begin position="435"/>
        <end position="516"/>
    </location>
</feature>
<feature type="region of interest" description="Disordered" evidence="1">
    <location>
        <begin position="331"/>
        <end position="384"/>
    </location>
</feature>
<organism evidence="2 3">
    <name type="scientific">Lophium mytilinum</name>
    <dbReference type="NCBI Taxonomy" id="390894"/>
    <lineage>
        <taxon>Eukaryota</taxon>
        <taxon>Fungi</taxon>
        <taxon>Dikarya</taxon>
        <taxon>Ascomycota</taxon>
        <taxon>Pezizomycotina</taxon>
        <taxon>Dothideomycetes</taxon>
        <taxon>Pleosporomycetidae</taxon>
        <taxon>Mytilinidiales</taxon>
        <taxon>Mytilinidiaceae</taxon>
        <taxon>Lophium</taxon>
    </lineage>
</organism>
<evidence type="ECO:0000256" key="1">
    <source>
        <dbReference type="SAM" id="MobiDB-lite"/>
    </source>
</evidence>
<keyword evidence="3" id="KW-1185">Reference proteome</keyword>
<feature type="region of interest" description="Disordered" evidence="1">
    <location>
        <begin position="161"/>
        <end position="203"/>
    </location>
</feature>
<feature type="compositionally biased region" description="Low complexity" evidence="1">
    <location>
        <begin position="110"/>
        <end position="120"/>
    </location>
</feature>